<name>A0A6A6R2R2_9PEZI</name>
<organism evidence="1 2">
    <name type="scientific">Lophium mytilinum</name>
    <dbReference type="NCBI Taxonomy" id="390894"/>
    <lineage>
        <taxon>Eukaryota</taxon>
        <taxon>Fungi</taxon>
        <taxon>Dikarya</taxon>
        <taxon>Ascomycota</taxon>
        <taxon>Pezizomycotina</taxon>
        <taxon>Dothideomycetes</taxon>
        <taxon>Pleosporomycetidae</taxon>
        <taxon>Mytilinidiales</taxon>
        <taxon>Mytilinidiaceae</taxon>
        <taxon>Lophium</taxon>
    </lineage>
</organism>
<sequence>MLHGPAPMRAAGSAASQMDIAHASVCINSLNTQSIRAQAHKGIRRQQGERHCGIIGRRVGQKRVGCSGGDPTKEAYQDNRGAEASCWASFPTKHCMPAPTLPPSRNRPLADGLVCVVGQTNQRLVLPWDARSAAFGVATATGLGIGLREDDDDDHLAIPGSIRRPQSWL</sequence>
<keyword evidence="2" id="KW-1185">Reference proteome</keyword>
<reference evidence="1" key="1">
    <citation type="journal article" date="2020" name="Stud. Mycol.">
        <title>101 Dothideomycetes genomes: a test case for predicting lifestyles and emergence of pathogens.</title>
        <authorList>
            <person name="Haridas S."/>
            <person name="Albert R."/>
            <person name="Binder M."/>
            <person name="Bloem J."/>
            <person name="Labutti K."/>
            <person name="Salamov A."/>
            <person name="Andreopoulos B."/>
            <person name="Baker S."/>
            <person name="Barry K."/>
            <person name="Bills G."/>
            <person name="Bluhm B."/>
            <person name="Cannon C."/>
            <person name="Castanera R."/>
            <person name="Culley D."/>
            <person name="Daum C."/>
            <person name="Ezra D."/>
            <person name="Gonzalez J."/>
            <person name="Henrissat B."/>
            <person name="Kuo A."/>
            <person name="Liang C."/>
            <person name="Lipzen A."/>
            <person name="Lutzoni F."/>
            <person name="Magnuson J."/>
            <person name="Mondo S."/>
            <person name="Nolan M."/>
            <person name="Ohm R."/>
            <person name="Pangilinan J."/>
            <person name="Park H.-J."/>
            <person name="Ramirez L."/>
            <person name="Alfaro M."/>
            <person name="Sun H."/>
            <person name="Tritt A."/>
            <person name="Yoshinaga Y."/>
            <person name="Zwiers L.-H."/>
            <person name="Turgeon B."/>
            <person name="Goodwin S."/>
            <person name="Spatafora J."/>
            <person name="Crous P."/>
            <person name="Grigoriev I."/>
        </authorList>
    </citation>
    <scope>NUCLEOTIDE SEQUENCE</scope>
    <source>
        <strain evidence="1">CBS 269.34</strain>
    </source>
</reference>
<dbReference type="AlphaFoldDB" id="A0A6A6R2R2"/>
<dbReference type="EMBL" id="MU004185">
    <property type="protein sequence ID" value="KAF2498776.1"/>
    <property type="molecule type" value="Genomic_DNA"/>
</dbReference>
<evidence type="ECO:0000313" key="1">
    <source>
        <dbReference type="EMBL" id="KAF2498776.1"/>
    </source>
</evidence>
<dbReference type="Proteomes" id="UP000799750">
    <property type="component" value="Unassembled WGS sequence"/>
</dbReference>
<accession>A0A6A6R2R2</accession>
<proteinExistence type="predicted"/>
<protein>
    <submittedName>
        <fullName evidence="1">Uncharacterized protein</fullName>
    </submittedName>
</protein>
<evidence type="ECO:0000313" key="2">
    <source>
        <dbReference type="Proteomes" id="UP000799750"/>
    </source>
</evidence>
<gene>
    <name evidence="1" type="ORF">BU16DRAFT_558825</name>
</gene>